<sequence>MPPTCCGCGLMTSIRTCPRSTSSPSPRRRSTHLDLAPRQDGGEAVASAWRVARMSCGRCGGSFAYLVCEVICGARRTILLEDSMTWPRSVLLAMPLMVTLGAYAPAASASSSGALTPPLTWSACGGKISAELQCAKLAVPIDWSKPDGKTITLTVGRAPATGAAAGTVLFSPGGPGGAGVQELSRALPHFAGLRTRMDVVTWNPRGGVSGEHIPLESCAAGPVFATPDSRREYDQALKANAAGIAPCRDAVPELFANLDSATQARDMDAIRAALGEEKISFFGNSYGGVLGASYARLFPQRLRAMAVDSVPDHVDPLAKSEQLQYKGLEAGFQRFVRWCAGSSDCALRGTGVEKTWQAVVRRAERRPLPGAAAAGERRYDGDDLKFLAYGLVDSTAEWPALAKAITGAAKGDASGFDPQGRGLPPRVTAMLAVNCADGFRYDGYHAYRAAVRRSVKVSPNFSGMRENAWLACSPWAAKAANPPAPLPARKLPPLLGIGPVYEYPSVRAITDQVPGSVTVKYDGIGHGRYLNAGDPCVIGHVDRYLIDGKVPAPGTTCPARPA</sequence>
<reference evidence="6 7" key="1">
    <citation type="submission" date="2019-03" db="EMBL/GenBank/DDBJ databases">
        <title>Draft genome sequences of novel Actinobacteria.</title>
        <authorList>
            <person name="Sahin N."/>
            <person name="Ay H."/>
            <person name="Saygin H."/>
        </authorList>
    </citation>
    <scope>NUCLEOTIDE SEQUENCE [LARGE SCALE GENOMIC DNA]</scope>
    <source>
        <strain evidence="6 7">CH32</strain>
    </source>
</reference>
<evidence type="ECO:0000313" key="7">
    <source>
        <dbReference type="Proteomes" id="UP000295302"/>
    </source>
</evidence>
<accession>A0A4R4YNY5</accession>
<dbReference type="Proteomes" id="UP000295302">
    <property type="component" value="Unassembled WGS sequence"/>
</dbReference>
<dbReference type="EMBL" id="SMKQ01000056">
    <property type="protein sequence ID" value="TDD46786.1"/>
    <property type="molecule type" value="Genomic_DNA"/>
</dbReference>
<dbReference type="InterPro" id="IPR029058">
    <property type="entry name" value="AB_hydrolase_fold"/>
</dbReference>
<evidence type="ECO:0000259" key="4">
    <source>
        <dbReference type="Pfam" id="PF00561"/>
    </source>
</evidence>
<keyword evidence="2 6" id="KW-0378">Hydrolase</keyword>
<dbReference type="OrthoDB" id="5519806at2"/>
<evidence type="ECO:0000256" key="3">
    <source>
        <dbReference type="SAM" id="MobiDB-lite"/>
    </source>
</evidence>
<evidence type="ECO:0000259" key="5">
    <source>
        <dbReference type="Pfam" id="PF08386"/>
    </source>
</evidence>
<gene>
    <name evidence="6" type="ORF">E1286_19805</name>
</gene>
<feature type="region of interest" description="Disordered" evidence="3">
    <location>
        <begin position="19"/>
        <end position="39"/>
    </location>
</feature>
<dbReference type="Pfam" id="PF08386">
    <property type="entry name" value="Abhydrolase_4"/>
    <property type="match status" value="1"/>
</dbReference>
<name>A0A4R4YNY5_9ACTN</name>
<dbReference type="Gene3D" id="3.40.50.1820">
    <property type="entry name" value="alpha/beta hydrolase"/>
    <property type="match status" value="1"/>
</dbReference>
<evidence type="ECO:0000256" key="2">
    <source>
        <dbReference type="ARBA" id="ARBA00022801"/>
    </source>
</evidence>
<keyword evidence="7" id="KW-1185">Reference proteome</keyword>
<feature type="domain" description="Peptidase S33 tripeptidyl aminopeptidase-like C-terminal" evidence="5">
    <location>
        <begin position="464"/>
        <end position="557"/>
    </location>
</feature>
<organism evidence="6 7">
    <name type="scientific">Nonomuraea terrae</name>
    <dbReference type="NCBI Taxonomy" id="2530383"/>
    <lineage>
        <taxon>Bacteria</taxon>
        <taxon>Bacillati</taxon>
        <taxon>Actinomycetota</taxon>
        <taxon>Actinomycetes</taxon>
        <taxon>Streptosporangiales</taxon>
        <taxon>Streptosporangiaceae</taxon>
        <taxon>Nonomuraea</taxon>
    </lineage>
</organism>
<comment type="similarity">
    <text evidence="1">Belongs to the peptidase S33 family.</text>
</comment>
<dbReference type="InterPro" id="IPR000073">
    <property type="entry name" value="AB_hydrolase_1"/>
</dbReference>
<proteinExistence type="inferred from homology"/>
<comment type="caution">
    <text evidence="6">The sequence shown here is derived from an EMBL/GenBank/DDBJ whole genome shotgun (WGS) entry which is preliminary data.</text>
</comment>
<dbReference type="Pfam" id="PF00561">
    <property type="entry name" value="Abhydrolase_1"/>
    <property type="match status" value="1"/>
</dbReference>
<dbReference type="PANTHER" id="PTHR43248">
    <property type="entry name" value="2-SUCCINYL-6-HYDROXY-2,4-CYCLOHEXADIENE-1-CARBOXYLATE SYNTHASE"/>
    <property type="match status" value="1"/>
</dbReference>
<dbReference type="PANTHER" id="PTHR43248:SF25">
    <property type="entry name" value="AB HYDROLASE-1 DOMAIN-CONTAINING PROTEIN-RELATED"/>
    <property type="match status" value="1"/>
</dbReference>
<dbReference type="SUPFAM" id="SSF53474">
    <property type="entry name" value="alpha/beta-Hydrolases"/>
    <property type="match status" value="1"/>
</dbReference>
<protein>
    <submittedName>
        <fullName evidence="6">Alpha/beta fold hydrolase</fullName>
    </submittedName>
</protein>
<dbReference type="InterPro" id="IPR013595">
    <property type="entry name" value="Pept_S33_TAP-like_C"/>
</dbReference>
<feature type="domain" description="AB hydrolase-1" evidence="4">
    <location>
        <begin position="167"/>
        <end position="355"/>
    </location>
</feature>
<dbReference type="GO" id="GO:0016787">
    <property type="term" value="F:hydrolase activity"/>
    <property type="evidence" value="ECO:0007669"/>
    <property type="project" value="UniProtKB-KW"/>
</dbReference>
<dbReference type="AlphaFoldDB" id="A0A4R4YNY5"/>
<evidence type="ECO:0000256" key="1">
    <source>
        <dbReference type="ARBA" id="ARBA00010088"/>
    </source>
</evidence>
<evidence type="ECO:0000313" key="6">
    <source>
        <dbReference type="EMBL" id="TDD46786.1"/>
    </source>
</evidence>
<dbReference type="InterPro" id="IPR051601">
    <property type="entry name" value="Serine_prot/Carboxylest_S33"/>
</dbReference>